<organism evidence="3 4">
    <name type="scientific">Protofrankia coriariae</name>
    <dbReference type="NCBI Taxonomy" id="1562887"/>
    <lineage>
        <taxon>Bacteria</taxon>
        <taxon>Bacillati</taxon>
        <taxon>Actinomycetota</taxon>
        <taxon>Actinomycetes</taxon>
        <taxon>Frankiales</taxon>
        <taxon>Frankiaceae</taxon>
        <taxon>Protofrankia</taxon>
    </lineage>
</organism>
<evidence type="ECO:0000313" key="4">
    <source>
        <dbReference type="Proteomes" id="UP000035425"/>
    </source>
</evidence>
<evidence type="ECO:0000256" key="1">
    <source>
        <dbReference type="SAM" id="Phobius"/>
    </source>
</evidence>
<protein>
    <recommendedName>
        <fullName evidence="2">NACHT domain-containing protein</fullName>
    </recommendedName>
</protein>
<keyword evidence="1" id="KW-0812">Transmembrane</keyword>
<name>A0ABR5EZ19_9ACTN</name>
<dbReference type="InterPro" id="IPR027417">
    <property type="entry name" value="P-loop_NTPase"/>
</dbReference>
<dbReference type="Gene3D" id="3.40.50.300">
    <property type="entry name" value="P-loop containing nucleotide triphosphate hydrolases"/>
    <property type="match status" value="1"/>
</dbReference>
<keyword evidence="4" id="KW-1185">Reference proteome</keyword>
<dbReference type="InterPro" id="IPR007111">
    <property type="entry name" value="NACHT_NTPase"/>
</dbReference>
<feature type="transmembrane region" description="Helical" evidence="1">
    <location>
        <begin position="616"/>
        <end position="642"/>
    </location>
</feature>
<feature type="transmembrane region" description="Helical" evidence="1">
    <location>
        <begin position="582"/>
        <end position="610"/>
    </location>
</feature>
<dbReference type="SUPFAM" id="SSF52540">
    <property type="entry name" value="P-loop containing nucleoside triphosphate hydrolases"/>
    <property type="match status" value="1"/>
</dbReference>
<dbReference type="PROSITE" id="PS50837">
    <property type="entry name" value="NACHT"/>
    <property type="match status" value="1"/>
</dbReference>
<comment type="caution">
    <text evidence="3">The sequence shown here is derived from an EMBL/GenBank/DDBJ whole genome shotgun (WGS) entry which is preliminary data.</text>
</comment>
<proteinExistence type="predicted"/>
<dbReference type="EMBL" id="JWIO01000064">
    <property type="protein sequence ID" value="KLL09712.1"/>
    <property type="molecule type" value="Genomic_DNA"/>
</dbReference>
<keyword evidence="1" id="KW-1133">Transmembrane helix</keyword>
<feature type="transmembrane region" description="Helical" evidence="1">
    <location>
        <begin position="533"/>
        <end position="561"/>
    </location>
</feature>
<dbReference type="Pfam" id="PF05729">
    <property type="entry name" value="NACHT"/>
    <property type="match status" value="1"/>
</dbReference>
<evidence type="ECO:0000259" key="2">
    <source>
        <dbReference type="PROSITE" id="PS50837"/>
    </source>
</evidence>
<sequence length="692" mass="73847">MAVGLAVLAVAVTVVVWRTWDDALSAGVTGGIGLAVTVAGGWVAWAAYRKPPDLDLATVADQIADAVFKQWDGELRRRQIGDPHPLPVAWDPADAALTEEWSSIRQQAASGAWPPEAPERPWATGPAQLAGRDKKIIDVLDRIPTGRLVILGEPGAGKTVLAVRLLLALLARRAPGGPVPVLLSLASWNPADQDLAAWLEASLIRNHSGLEAPAPDATGEDRNRARALLDRRLLLPILDGLDELPPALRATALAKISEMLPDGQGLVLTCRKQAFRWAVRPSYWGGAESKLKGAAAVVLRPLTPDDVADYFRKAPGGPVVTARWDEVVASFTATSPPPVARVLTTPLMASLAHTVYNPRRGESLRGVPEPVDLLDPARFPTVAKVREHLLDEFIPAAYRPHPHRGAQRRLRFLARHLEEHLHGTPDLAWWQLPAAAPRPFFDLTVRIAFGLTFGLAMGCLARLMFGPQIAPELGVIAGLVAGDRFARVCGPRAEPSRGVRWQPNPTGFRIGRVGGLAYGLGYGLTAGFAYGPVAGLACGLAAGLAYGLTVGFTFGLTGAAADLRTAASPQAVLERDRRAFRILGFTQGLSGTVTYGLGGGLMILLVGGYADGGLTVALVFVLAGGFMGVLTGGLSQAVWGWFALARLRLAASGQVSWRFMGFLADAHERGVLRQVGAVYQFRHVELQRRLAR</sequence>
<dbReference type="Proteomes" id="UP000035425">
    <property type="component" value="Unassembled WGS sequence"/>
</dbReference>
<evidence type="ECO:0000313" key="3">
    <source>
        <dbReference type="EMBL" id="KLL09712.1"/>
    </source>
</evidence>
<accession>A0ABR5EZ19</accession>
<keyword evidence="1" id="KW-0472">Membrane</keyword>
<reference evidence="3 4" key="1">
    <citation type="submission" date="2014-12" db="EMBL/GenBank/DDBJ databases">
        <title>Frankia sp. BMG5.1 draft genome.</title>
        <authorList>
            <person name="Gtari M."/>
            <person name="Ghodhbane-Gtari F."/>
            <person name="Nouioui I."/>
            <person name="Ktari A."/>
            <person name="Hezbri K."/>
            <person name="Mimouni W."/>
            <person name="Sbissi I."/>
            <person name="Ayari A."/>
            <person name="Yamanaka T."/>
            <person name="Normand P."/>
            <person name="Tisa L.S."/>
            <person name="Boudabous A."/>
        </authorList>
    </citation>
    <scope>NUCLEOTIDE SEQUENCE [LARGE SCALE GENOMIC DNA]</scope>
    <source>
        <strain evidence="3 4">BMG5.1</strain>
    </source>
</reference>
<gene>
    <name evidence="3" type="ORF">FrCorBMG51_22995</name>
</gene>
<feature type="domain" description="NACHT" evidence="2">
    <location>
        <begin position="146"/>
        <end position="271"/>
    </location>
</feature>
<feature type="transmembrane region" description="Helical" evidence="1">
    <location>
        <begin position="28"/>
        <end position="48"/>
    </location>
</feature>